<feature type="binding site" evidence="3">
    <location>
        <position position="148"/>
    </location>
    <ligand>
        <name>Zn(2+)</name>
        <dbReference type="ChEBI" id="CHEBI:29105"/>
        <note>catalytic</note>
    </ligand>
</feature>
<dbReference type="PANTHER" id="PTHR10127">
    <property type="entry name" value="DISCOIDIN, CUB, EGF, LAMININ , AND ZINC METALLOPROTEASE DOMAIN CONTAINING"/>
    <property type="match status" value="1"/>
</dbReference>
<dbReference type="GO" id="GO:0004222">
    <property type="term" value="F:metalloendopeptidase activity"/>
    <property type="evidence" value="ECO:0007669"/>
    <property type="project" value="UniProtKB-UniRule"/>
</dbReference>
<feature type="binding site" evidence="3">
    <location>
        <position position="142"/>
    </location>
    <ligand>
        <name>Zn(2+)</name>
        <dbReference type="ChEBI" id="CHEBI:29105"/>
        <note>catalytic</note>
    </ligand>
</feature>
<dbReference type="GO" id="GO:0008270">
    <property type="term" value="F:zinc ion binding"/>
    <property type="evidence" value="ECO:0007669"/>
    <property type="project" value="UniProtKB-UniRule"/>
</dbReference>
<dbReference type="PRINTS" id="PR00480">
    <property type="entry name" value="ASTACIN"/>
</dbReference>
<evidence type="ECO:0000256" key="3">
    <source>
        <dbReference type="PROSITE-ProRule" id="PRU01211"/>
    </source>
</evidence>
<dbReference type="PANTHER" id="PTHR10127:SF883">
    <property type="entry name" value="ZINC METALLOPROTEINASE NAS-8"/>
    <property type="match status" value="1"/>
</dbReference>
<dbReference type="SUPFAM" id="SSF55486">
    <property type="entry name" value="Metalloproteases ('zincins'), catalytic domain"/>
    <property type="match status" value="1"/>
</dbReference>
<keyword evidence="7" id="KW-1185">Reference proteome</keyword>
<comment type="caution">
    <text evidence="6">The sequence shown here is derived from an EMBL/GenBank/DDBJ whole genome shotgun (WGS) entry which is preliminary data.</text>
</comment>
<dbReference type="Proteomes" id="UP000886998">
    <property type="component" value="Unassembled WGS sequence"/>
</dbReference>
<dbReference type="AlphaFoldDB" id="A0A8X7CHX1"/>
<gene>
    <name evidence="6" type="ORF">TNIN_133551</name>
</gene>
<keyword evidence="3 4" id="KW-0482">Metalloprotease</keyword>
<name>A0A8X7CHX1_9ARAC</name>
<protein>
    <recommendedName>
        <fullName evidence="4">Metalloendopeptidase</fullName>
        <ecNumber evidence="4">3.4.24.-</ecNumber>
    </recommendedName>
</protein>
<comment type="caution">
    <text evidence="3">Lacks conserved residue(s) required for the propagation of feature annotation.</text>
</comment>
<keyword evidence="4" id="KW-0732">Signal</keyword>
<dbReference type="InterPro" id="IPR024079">
    <property type="entry name" value="MetalloPept_cat_dom_sf"/>
</dbReference>
<evidence type="ECO:0000256" key="1">
    <source>
        <dbReference type="ARBA" id="ARBA00011245"/>
    </source>
</evidence>
<dbReference type="SMART" id="SM00235">
    <property type="entry name" value="ZnMc"/>
    <property type="match status" value="1"/>
</dbReference>
<organism evidence="6 7">
    <name type="scientific">Trichonephila inaurata madagascariensis</name>
    <dbReference type="NCBI Taxonomy" id="2747483"/>
    <lineage>
        <taxon>Eukaryota</taxon>
        <taxon>Metazoa</taxon>
        <taxon>Ecdysozoa</taxon>
        <taxon>Arthropoda</taxon>
        <taxon>Chelicerata</taxon>
        <taxon>Arachnida</taxon>
        <taxon>Araneae</taxon>
        <taxon>Araneomorphae</taxon>
        <taxon>Entelegynae</taxon>
        <taxon>Araneoidea</taxon>
        <taxon>Nephilidae</taxon>
        <taxon>Trichonephila</taxon>
        <taxon>Trichonephila inaurata</taxon>
    </lineage>
</organism>
<comment type="cofactor">
    <cofactor evidence="3 4">
        <name>Zn(2+)</name>
        <dbReference type="ChEBI" id="CHEBI:29105"/>
    </cofactor>
    <text evidence="3 4">Binds 1 zinc ion per subunit.</text>
</comment>
<keyword evidence="3 4" id="KW-0862">Zinc</keyword>
<comment type="subunit">
    <text evidence="1">Monomer.</text>
</comment>
<evidence type="ECO:0000313" key="7">
    <source>
        <dbReference type="Proteomes" id="UP000886998"/>
    </source>
</evidence>
<comment type="function">
    <text evidence="2">Zinc metalloprotease. Provoques deadhesion of endothelial cells from cell cultures, and also degradation of fibronectin, fibrinogen and gelatin in vitro. Its role in the venom is not fully understood but it might act as a spreading factor that facilitates diffusion of other venom toxins. Alternatively, it might be involved in the proteolytic processing of other venom toxins or it might play a role in extra-oral digestion of prey.</text>
</comment>
<reference evidence="6" key="1">
    <citation type="submission" date="2020-08" db="EMBL/GenBank/DDBJ databases">
        <title>Multicomponent nature underlies the extraordinary mechanical properties of spider dragline silk.</title>
        <authorList>
            <person name="Kono N."/>
            <person name="Nakamura H."/>
            <person name="Mori M."/>
            <person name="Yoshida Y."/>
            <person name="Ohtoshi R."/>
            <person name="Malay A.D."/>
            <person name="Moran D.A.P."/>
            <person name="Tomita M."/>
            <person name="Numata K."/>
            <person name="Arakawa K."/>
        </authorList>
    </citation>
    <scope>NUCLEOTIDE SEQUENCE</scope>
</reference>
<dbReference type="EC" id="3.4.24.-" evidence="4"/>
<dbReference type="InterPro" id="IPR034035">
    <property type="entry name" value="Astacin-like_dom"/>
</dbReference>
<dbReference type="Pfam" id="PF01400">
    <property type="entry name" value="Astacin"/>
    <property type="match status" value="1"/>
</dbReference>
<evidence type="ECO:0000256" key="4">
    <source>
        <dbReference type="RuleBase" id="RU361183"/>
    </source>
</evidence>
<keyword evidence="3 4" id="KW-0378">Hydrolase</keyword>
<evidence type="ECO:0000313" key="6">
    <source>
        <dbReference type="EMBL" id="GFY69513.1"/>
    </source>
</evidence>
<sequence>MKFFVLTLYFFAAAFADADYDIKRLALQNPDLYDGDMLGIDGPFDAERNAIPGQKFRWPNAVIPYVIDSTLEGYKHVILDAIKNYHHHTCVHFLPRTDQSDYVKIFFGQGCYSQVGRVGGQQLLSLGNGCLYVGTAIHEFGHALGFYHEQSRSDRDDYLIIYLENVLSGTEYNFDKLAPTQNILYTPFDYDSIMIYGNDAFSKNKQDTMVAKNGRKLLNPFDKNSMTKSDIDRVNKMYHCIE</sequence>
<keyword evidence="3 4" id="KW-0645">Protease</keyword>
<feature type="domain" description="Peptidase M12A" evidence="5">
    <location>
        <begin position="49"/>
        <end position="241"/>
    </location>
</feature>
<dbReference type="PROSITE" id="PS51864">
    <property type="entry name" value="ASTACIN"/>
    <property type="match status" value="1"/>
</dbReference>
<accession>A0A8X7CHX1</accession>
<feature type="active site" evidence="3">
    <location>
        <position position="139"/>
    </location>
</feature>
<dbReference type="Gene3D" id="3.40.390.10">
    <property type="entry name" value="Collagenase (Catalytic Domain)"/>
    <property type="match status" value="1"/>
</dbReference>
<feature type="chain" id="PRO_5036515706" description="Metalloendopeptidase" evidence="4">
    <location>
        <begin position="19"/>
        <end position="242"/>
    </location>
</feature>
<dbReference type="CDD" id="cd04280">
    <property type="entry name" value="ZnMc_astacin_like"/>
    <property type="match status" value="1"/>
</dbReference>
<evidence type="ECO:0000259" key="5">
    <source>
        <dbReference type="PROSITE" id="PS51864"/>
    </source>
</evidence>
<evidence type="ECO:0000256" key="2">
    <source>
        <dbReference type="ARBA" id="ARBA00025529"/>
    </source>
</evidence>
<dbReference type="EMBL" id="BMAV01017675">
    <property type="protein sequence ID" value="GFY69513.1"/>
    <property type="molecule type" value="Genomic_DNA"/>
</dbReference>
<dbReference type="InterPro" id="IPR001506">
    <property type="entry name" value="Peptidase_M12A"/>
</dbReference>
<dbReference type="GO" id="GO:0006508">
    <property type="term" value="P:proteolysis"/>
    <property type="evidence" value="ECO:0007669"/>
    <property type="project" value="UniProtKB-KW"/>
</dbReference>
<feature type="binding site" evidence="3">
    <location>
        <position position="138"/>
    </location>
    <ligand>
        <name>Zn(2+)</name>
        <dbReference type="ChEBI" id="CHEBI:29105"/>
        <note>catalytic</note>
    </ligand>
</feature>
<keyword evidence="3 4" id="KW-0479">Metal-binding</keyword>
<dbReference type="OrthoDB" id="6411869at2759"/>
<proteinExistence type="predicted"/>
<feature type="signal peptide" evidence="4">
    <location>
        <begin position="1"/>
        <end position="18"/>
    </location>
</feature>
<dbReference type="InterPro" id="IPR006026">
    <property type="entry name" value="Peptidase_Metallo"/>
</dbReference>